<accession>R7S3G3</accession>
<dbReference type="RefSeq" id="XP_007388204.1">
    <property type="nucleotide sequence ID" value="XM_007388142.1"/>
</dbReference>
<dbReference type="Proteomes" id="UP000054196">
    <property type="component" value="Unassembled WGS sequence"/>
</dbReference>
<dbReference type="OrthoDB" id="3267748at2759"/>
<evidence type="ECO:0000259" key="1">
    <source>
        <dbReference type="Pfam" id="PF03732"/>
    </source>
</evidence>
<reference evidence="3" key="1">
    <citation type="journal article" date="2012" name="Science">
        <title>The Paleozoic origin of enzymatic lignin decomposition reconstructed from 31 fungal genomes.</title>
        <authorList>
            <person name="Floudas D."/>
            <person name="Binder M."/>
            <person name="Riley R."/>
            <person name="Barry K."/>
            <person name="Blanchette R.A."/>
            <person name="Henrissat B."/>
            <person name="Martinez A.T."/>
            <person name="Otillar R."/>
            <person name="Spatafora J.W."/>
            <person name="Yadav J.S."/>
            <person name="Aerts A."/>
            <person name="Benoit I."/>
            <person name="Boyd A."/>
            <person name="Carlson A."/>
            <person name="Copeland A."/>
            <person name="Coutinho P.M."/>
            <person name="de Vries R.P."/>
            <person name="Ferreira P."/>
            <person name="Findley K."/>
            <person name="Foster B."/>
            <person name="Gaskell J."/>
            <person name="Glotzer D."/>
            <person name="Gorecki P."/>
            <person name="Heitman J."/>
            <person name="Hesse C."/>
            <person name="Hori C."/>
            <person name="Igarashi K."/>
            <person name="Jurgens J.A."/>
            <person name="Kallen N."/>
            <person name="Kersten P."/>
            <person name="Kohler A."/>
            <person name="Kuees U."/>
            <person name="Kumar T.K.A."/>
            <person name="Kuo A."/>
            <person name="LaButti K."/>
            <person name="Larrondo L.F."/>
            <person name="Lindquist E."/>
            <person name="Ling A."/>
            <person name="Lombard V."/>
            <person name="Lucas S."/>
            <person name="Lundell T."/>
            <person name="Martin R."/>
            <person name="McLaughlin D.J."/>
            <person name="Morgenstern I."/>
            <person name="Morin E."/>
            <person name="Murat C."/>
            <person name="Nagy L.G."/>
            <person name="Nolan M."/>
            <person name="Ohm R.A."/>
            <person name="Patyshakuliyeva A."/>
            <person name="Rokas A."/>
            <person name="Ruiz-Duenas F.J."/>
            <person name="Sabat G."/>
            <person name="Salamov A."/>
            <person name="Samejima M."/>
            <person name="Schmutz J."/>
            <person name="Slot J.C."/>
            <person name="St John F."/>
            <person name="Stenlid J."/>
            <person name="Sun H."/>
            <person name="Sun S."/>
            <person name="Syed K."/>
            <person name="Tsang A."/>
            <person name="Wiebenga A."/>
            <person name="Young D."/>
            <person name="Pisabarro A."/>
            <person name="Eastwood D.C."/>
            <person name="Martin F."/>
            <person name="Cullen D."/>
            <person name="Grigoriev I.V."/>
            <person name="Hibbett D.S."/>
        </authorList>
    </citation>
    <scope>NUCLEOTIDE SEQUENCE [LARGE SCALE GENOMIC DNA]</scope>
    <source>
        <strain evidence="3">HHB-11173 SS5</strain>
    </source>
</reference>
<protein>
    <recommendedName>
        <fullName evidence="1">Retrotransposon gag domain-containing protein</fullName>
    </recommendedName>
</protein>
<keyword evidence="3" id="KW-1185">Reference proteome</keyword>
<dbReference type="HOGENOM" id="CLU_108608_0_0_1"/>
<dbReference type="EMBL" id="JH687554">
    <property type="protein sequence ID" value="EIN04409.1"/>
    <property type="molecule type" value="Genomic_DNA"/>
</dbReference>
<dbReference type="InterPro" id="IPR005162">
    <property type="entry name" value="Retrotrans_gag_dom"/>
</dbReference>
<dbReference type="AlphaFoldDB" id="R7S3G3"/>
<evidence type="ECO:0000313" key="2">
    <source>
        <dbReference type="EMBL" id="EIN04409.1"/>
    </source>
</evidence>
<dbReference type="KEGG" id="psq:PUNSTDRAFT_138451"/>
<organism evidence="2 3">
    <name type="scientific">Punctularia strigosozonata (strain HHB-11173)</name>
    <name type="common">White-rot fungus</name>
    <dbReference type="NCBI Taxonomy" id="741275"/>
    <lineage>
        <taxon>Eukaryota</taxon>
        <taxon>Fungi</taxon>
        <taxon>Dikarya</taxon>
        <taxon>Basidiomycota</taxon>
        <taxon>Agaricomycotina</taxon>
        <taxon>Agaricomycetes</taxon>
        <taxon>Corticiales</taxon>
        <taxon>Punctulariaceae</taxon>
        <taxon>Punctularia</taxon>
    </lineage>
</organism>
<dbReference type="GeneID" id="18880088"/>
<dbReference type="OMA" id="MRINDGM"/>
<gene>
    <name evidence="2" type="ORF">PUNSTDRAFT_138451</name>
</gene>
<proteinExistence type="predicted"/>
<dbReference type="Pfam" id="PF03732">
    <property type="entry name" value="Retrotrans_gag"/>
    <property type="match status" value="1"/>
</dbReference>
<evidence type="ECO:0000313" key="3">
    <source>
        <dbReference type="Proteomes" id="UP000054196"/>
    </source>
</evidence>
<name>R7S3G3_PUNST</name>
<sequence>MTVERISMRINDGMIVRDRHVSKIGHYLSGNAQQFFKRVVKSPEEWTVREFFNELFNYCFPDGFMNEIRRRWRSWRQRKSSVKVYAAAMEGFRDDLGDEISDRQFVQRFWEGLDDEISRELYRDRLHPDIDTYEDVLECAIVAERAINKPSIVEAP</sequence>
<feature type="domain" description="Retrotransposon gag" evidence="1">
    <location>
        <begin position="26"/>
        <end position="114"/>
    </location>
</feature>